<accession>A0A0C1R1W8</accession>
<protein>
    <submittedName>
        <fullName evidence="3">Sulfurtransferase TusA family protein</fullName>
    </submittedName>
</protein>
<dbReference type="InterPro" id="IPR001455">
    <property type="entry name" value="TusA-like"/>
</dbReference>
<evidence type="ECO:0000313" key="3">
    <source>
        <dbReference type="EMBL" id="KIE44436.1"/>
    </source>
</evidence>
<comment type="caution">
    <text evidence="3">The sequence shown here is derived from an EMBL/GenBank/DDBJ whole genome shotgun (WGS) entry which is preliminary data.</text>
</comment>
<dbReference type="SUPFAM" id="SSF64307">
    <property type="entry name" value="SirA-like"/>
    <property type="match status" value="1"/>
</dbReference>
<sequence>MSEFLDCVGYICPVPVVKAQIKYKKIGIGECVTVISDHSCTPQGLKDGFKKYNCEITVEEDDGIWEITIKKLG</sequence>
<dbReference type="EMBL" id="AYSO01000020">
    <property type="protein sequence ID" value="KIE44436.1"/>
    <property type="molecule type" value="Genomic_DNA"/>
</dbReference>
<keyword evidence="3" id="KW-0808">Transferase</keyword>
<dbReference type="PANTHER" id="PTHR33279:SF6">
    <property type="entry name" value="SULFUR CARRIER PROTEIN YEDF-RELATED"/>
    <property type="match status" value="1"/>
</dbReference>
<organism evidence="3 4">
    <name type="scientific">Clostridium argentinense CDC 2741</name>
    <dbReference type="NCBI Taxonomy" id="1418104"/>
    <lineage>
        <taxon>Bacteria</taxon>
        <taxon>Bacillati</taxon>
        <taxon>Bacillota</taxon>
        <taxon>Clostridia</taxon>
        <taxon>Eubacteriales</taxon>
        <taxon>Clostridiaceae</taxon>
        <taxon>Clostridium</taxon>
    </lineage>
</organism>
<proteinExistence type="inferred from homology"/>
<dbReference type="Gene3D" id="3.30.110.40">
    <property type="entry name" value="TusA-like domain"/>
    <property type="match status" value="1"/>
</dbReference>
<evidence type="ECO:0000259" key="2">
    <source>
        <dbReference type="PROSITE" id="PS01148"/>
    </source>
</evidence>
<dbReference type="GO" id="GO:0016740">
    <property type="term" value="F:transferase activity"/>
    <property type="evidence" value="ECO:0007669"/>
    <property type="project" value="UniProtKB-KW"/>
</dbReference>
<dbReference type="STRING" id="29341.RSJ17_05185"/>
<dbReference type="Proteomes" id="UP000031366">
    <property type="component" value="Unassembled WGS sequence"/>
</dbReference>
<dbReference type="OrthoDB" id="9801500at2"/>
<dbReference type="InterPro" id="IPR036868">
    <property type="entry name" value="TusA-like_sf"/>
</dbReference>
<evidence type="ECO:0000256" key="1">
    <source>
        <dbReference type="ARBA" id="ARBA00008984"/>
    </source>
</evidence>
<dbReference type="PANTHER" id="PTHR33279">
    <property type="entry name" value="SULFUR CARRIER PROTEIN YEDF-RELATED"/>
    <property type="match status" value="1"/>
</dbReference>
<dbReference type="Pfam" id="PF01206">
    <property type="entry name" value="TusA"/>
    <property type="match status" value="1"/>
</dbReference>
<reference evidence="3 4" key="1">
    <citation type="journal article" date="2015" name="Infect. Genet. Evol.">
        <title>Genomic sequences of six botulinum neurotoxin-producing strains representing three clostridial species illustrate the mobility and diversity of botulinum neurotoxin genes.</title>
        <authorList>
            <person name="Smith T.J."/>
            <person name="Hill K.K."/>
            <person name="Xie G."/>
            <person name="Foley B.T."/>
            <person name="Williamson C.H."/>
            <person name="Foster J.T."/>
            <person name="Johnson S.L."/>
            <person name="Chertkov O."/>
            <person name="Teshima H."/>
            <person name="Gibbons H.S."/>
            <person name="Johnsky L.A."/>
            <person name="Karavis M.A."/>
            <person name="Smith L.A."/>
        </authorList>
    </citation>
    <scope>NUCLEOTIDE SEQUENCE [LARGE SCALE GENOMIC DNA]</scope>
    <source>
        <strain evidence="3 4">CDC 2741</strain>
    </source>
</reference>
<dbReference type="PROSITE" id="PS01148">
    <property type="entry name" value="UPF0033"/>
    <property type="match status" value="1"/>
</dbReference>
<feature type="domain" description="UPF0033" evidence="2">
    <location>
        <begin position="5"/>
        <end position="29"/>
    </location>
</feature>
<comment type="similarity">
    <text evidence="1">Belongs to the sulfur carrier protein TusA family.</text>
</comment>
<keyword evidence="4" id="KW-1185">Reference proteome</keyword>
<dbReference type="RefSeq" id="WP_039636344.1">
    <property type="nucleotide sequence ID" value="NZ_AYSO01000020.1"/>
</dbReference>
<gene>
    <name evidence="3" type="ORF">U732_477</name>
</gene>
<name>A0A0C1R1W8_9CLOT</name>
<dbReference type="AlphaFoldDB" id="A0A0C1R1W8"/>
<evidence type="ECO:0000313" key="4">
    <source>
        <dbReference type="Proteomes" id="UP000031366"/>
    </source>
</evidence>
<dbReference type="CDD" id="cd00291">
    <property type="entry name" value="SirA_YedF_YeeD"/>
    <property type="match status" value="1"/>
</dbReference>